<evidence type="ECO:0000313" key="3">
    <source>
        <dbReference type="EMBL" id="PUE66873.1"/>
    </source>
</evidence>
<feature type="compositionally biased region" description="Low complexity" evidence="1">
    <location>
        <begin position="596"/>
        <end position="612"/>
    </location>
</feature>
<feature type="compositionally biased region" description="Basic and acidic residues" evidence="1">
    <location>
        <begin position="616"/>
        <end position="644"/>
    </location>
</feature>
<evidence type="ECO:0000256" key="1">
    <source>
        <dbReference type="SAM" id="MobiDB-lite"/>
    </source>
</evidence>
<keyword evidence="3" id="KW-0282">Flagellum</keyword>
<feature type="compositionally biased region" description="Basic and acidic residues" evidence="1">
    <location>
        <begin position="42"/>
        <end position="61"/>
    </location>
</feature>
<comment type="caution">
    <text evidence="3">The sequence shown here is derived from an EMBL/GenBank/DDBJ whole genome shotgun (WGS) entry which is preliminary data.</text>
</comment>
<keyword evidence="3" id="KW-0966">Cell projection</keyword>
<organism evidence="3 4">
    <name type="scientific">Arcobacter lacus</name>
    <dbReference type="NCBI Taxonomy" id="1912876"/>
    <lineage>
        <taxon>Bacteria</taxon>
        <taxon>Pseudomonadati</taxon>
        <taxon>Campylobacterota</taxon>
        <taxon>Epsilonproteobacteria</taxon>
        <taxon>Campylobacterales</taxon>
        <taxon>Arcobacteraceae</taxon>
        <taxon>Arcobacter</taxon>
    </lineage>
</organism>
<dbReference type="Pfam" id="PF02120">
    <property type="entry name" value="Flg_hook"/>
    <property type="match status" value="1"/>
</dbReference>
<reference evidence="3 4" key="1">
    <citation type="submission" date="2017-02" db="EMBL/GenBank/DDBJ databases">
        <title>Arcobacter lacus sp. nov., a new species isolated from reclaimed water.</title>
        <authorList>
            <person name="Figueras M.J."/>
            <person name="Perez-Cataluna A."/>
            <person name="Salas-Masso N."/>
        </authorList>
    </citation>
    <scope>NUCLEOTIDE SEQUENCE [LARGE SCALE GENOMIC DNA]</scope>
    <source>
        <strain evidence="3 4">RW43-9</strain>
    </source>
</reference>
<dbReference type="Proteomes" id="UP000251311">
    <property type="component" value="Unassembled WGS sequence"/>
</dbReference>
<keyword evidence="3" id="KW-0969">Cilium</keyword>
<dbReference type="InterPro" id="IPR021136">
    <property type="entry name" value="Flagellar_hook_control-like_C"/>
</dbReference>
<feature type="compositionally biased region" description="Basic and acidic residues" evidence="1">
    <location>
        <begin position="68"/>
        <end position="93"/>
    </location>
</feature>
<feature type="region of interest" description="Disordered" evidence="1">
    <location>
        <begin position="9"/>
        <end position="107"/>
    </location>
</feature>
<feature type="region of interest" description="Disordered" evidence="1">
    <location>
        <begin position="595"/>
        <end position="644"/>
    </location>
</feature>
<evidence type="ECO:0000259" key="2">
    <source>
        <dbReference type="Pfam" id="PF02120"/>
    </source>
</evidence>
<keyword evidence="4" id="KW-1185">Reference proteome</keyword>
<dbReference type="RefSeq" id="WP_108527533.1">
    <property type="nucleotide sequence ID" value="NZ_MUXF01000007.1"/>
</dbReference>
<dbReference type="InterPro" id="IPR038610">
    <property type="entry name" value="FliK-like_C_sf"/>
</dbReference>
<protein>
    <submittedName>
        <fullName evidence="3">Flagellar hook-length control protein FliK</fullName>
    </submittedName>
</protein>
<sequence>MASLVDVFVQNKTTSIDVPTSTSKDDGVKETPSLFDSLLSDSTKKLEKSQEEIKPTEKNILEEAESLDTLKVEDNDLENSENKTENKTQEKEIPSSQNFKNNKTTQKSTSLLDRLVIEAKSEISEENGIPQNPLDKLVGNLEKSENELTSDNKKVEENSSLITNEETVIIPETNSEDIVLGENIEEISNIEKPILETKNKIKEKINIDINDIKIDNKVQVVETNNENIDIKNLSNNDLKIDNDKKEIKTKEIKTEEQTKSEDKIILNLNSQEFPEVITPDESIVIENNKIEPSINTQIIDDALVSSPVVEDKKLVVQNKIEEKVEPKKSLMDYLIEKNSENSITEMQDTENVALVQEKTIISNSKDFVSSLYLGEQKNSMVNQFLFNKNEAMKLLQNGSISLEDIEKSANILNLELDDVSIEQDNLMQTLKSTKQDVNLSDEKKNILDTMLNEKNIRSADVKNLITQSVEASNALLDNTLNVSNDVTIDVSPTLLNNLQSRIIGAKQQMSQMMSDVARQMYENYKPPVTVFKINLNPVELGSIAILMKNDKNNSLNISMSVSNVTTLDTLLDNQNILRNSLSKTFNENTQFNLDFSSSSQSNSGSGQQQSSNKQNRKYEDKIDTQSVLKLKEENRDRDDSLDYM</sequence>
<name>A0ABX5JLH6_9BACT</name>
<dbReference type="EMBL" id="MUXF01000007">
    <property type="protein sequence ID" value="PUE66873.1"/>
    <property type="molecule type" value="Genomic_DNA"/>
</dbReference>
<dbReference type="Gene3D" id="3.30.750.140">
    <property type="match status" value="1"/>
</dbReference>
<feature type="compositionally biased region" description="Polar residues" evidence="1">
    <location>
        <begin position="94"/>
        <end position="107"/>
    </location>
</feature>
<feature type="domain" description="Flagellar hook-length control protein-like C-terminal" evidence="2">
    <location>
        <begin position="518"/>
        <end position="600"/>
    </location>
</feature>
<gene>
    <name evidence="3" type="ORF">B0175_04885</name>
</gene>
<accession>A0ABX5JLH6</accession>
<evidence type="ECO:0000313" key="4">
    <source>
        <dbReference type="Proteomes" id="UP000251311"/>
    </source>
</evidence>
<feature type="compositionally biased region" description="Polar residues" evidence="1">
    <location>
        <begin position="10"/>
        <end position="22"/>
    </location>
</feature>
<proteinExistence type="predicted"/>